<name>A0ABS7SLR9_9BURK</name>
<evidence type="ECO:0000313" key="1">
    <source>
        <dbReference type="EMBL" id="MBZ2207128.1"/>
    </source>
</evidence>
<sequence>MTTTAREKYQATAVGATATLQPASKQSDGSFQSDVREVQRMQEEGLVTITIEHCESESGRRLIDLIAFRRVR</sequence>
<reference evidence="1 2" key="1">
    <citation type="submission" date="2021-08" db="EMBL/GenBank/DDBJ databases">
        <title>Massilia sp. R798.</title>
        <authorList>
            <person name="Baek J.H."/>
            <person name="Jung H.S."/>
            <person name="Kim K.R."/>
            <person name="Jeon C.O."/>
        </authorList>
    </citation>
    <scope>NUCLEOTIDE SEQUENCE [LARGE SCALE GENOMIC DNA]</scope>
    <source>
        <strain evidence="1 2">R798</strain>
    </source>
</reference>
<protein>
    <submittedName>
        <fullName evidence="1">Uncharacterized protein</fullName>
    </submittedName>
</protein>
<keyword evidence="2" id="KW-1185">Reference proteome</keyword>
<gene>
    <name evidence="1" type="ORF">I4X03_007630</name>
</gene>
<proteinExistence type="predicted"/>
<comment type="caution">
    <text evidence="1">The sequence shown here is derived from an EMBL/GenBank/DDBJ whole genome shotgun (WGS) entry which is preliminary data.</text>
</comment>
<dbReference type="Proteomes" id="UP000809349">
    <property type="component" value="Unassembled WGS sequence"/>
</dbReference>
<dbReference type="EMBL" id="JAFBIL020000003">
    <property type="protein sequence ID" value="MBZ2207128.1"/>
    <property type="molecule type" value="Genomic_DNA"/>
</dbReference>
<evidence type="ECO:0000313" key="2">
    <source>
        <dbReference type="Proteomes" id="UP000809349"/>
    </source>
</evidence>
<dbReference type="RefSeq" id="WP_223467631.1">
    <property type="nucleotide sequence ID" value="NZ_JAFBIL020000003.1"/>
</dbReference>
<accession>A0ABS7SLR9</accession>
<organism evidence="1 2">
    <name type="scientific">Massilia soli</name>
    <dbReference type="NCBI Taxonomy" id="2792854"/>
    <lineage>
        <taxon>Bacteria</taxon>
        <taxon>Pseudomonadati</taxon>
        <taxon>Pseudomonadota</taxon>
        <taxon>Betaproteobacteria</taxon>
        <taxon>Burkholderiales</taxon>
        <taxon>Oxalobacteraceae</taxon>
        <taxon>Telluria group</taxon>
        <taxon>Massilia</taxon>
    </lineage>
</organism>